<feature type="domain" description="Enoyl reductase (ER)" evidence="3">
    <location>
        <begin position="9"/>
        <end position="346"/>
    </location>
</feature>
<dbReference type="CDD" id="cd08249">
    <property type="entry name" value="enoyl_reductase_like"/>
    <property type="match status" value="1"/>
</dbReference>
<evidence type="ECO:0000256" key="1">
    <source>
        <dbReference type="ARBA" id="ARBA00008072"/>
    </source>
</evidence>
<dbReference type="STRING" id="1314773.A0A3N2PRG4"/>
<dbReference type="EMBL" id="ML119057">
    <property type="protein sequence ID" value="ROT37085.1"/>
    <property type="molecule type" value="Genomic_DNA"/>
</dbReference>
<sequence>MKVAIVHPDTSVVVTDCPVPIPGPDQVLIKVAVAGTNPKDWKLPWWQNKPDNSGDDVAGTVESVGDGVVGFAQGDRVAAFHVMLTPAGAFAEYALAPSHTVMHMPASVSFEEAATLPLAAYTAAVALFHQLEFPSPWDAASAARDDDGTPGRPLVVYGASTAIGAYAIKLALRANIHPVIAVGSKNSAFVASMLEAARGDVLVDYTAHATPESLVEAIRAAAGPDGARDVFDAVSEQGTFVTLSRAIAGPPDDRGRKPRVTVVLPGSDYSAADPSVDVVVTSVGLVHKPEEKERLFGAVWGRVFERGLQAGWLEPHPHEVAPGGLNGLEGALKALREGKVRGKKMVVRIGETEGVGQ</sequence>
<protein>
    <submittedName>
        <fullName evidence="4">Putative quinone oxidoreductase</fullName>
    </submittedName>
</protein>
<dbReference type="SMART" id="SM00829">
    <property type="entry name" value="PKS_ER"/>
    <property type="match status" value="1"/>
</dbReference>
<evidence type="ECO:0000259" key="3">
    <source>
        <dbReference type="SMART" id="SM00829"/>
    </source>
</evidence>
<keyword evidence="5" id="KW-1185">Reference proteome</keyword>
<evidence type="ECO:0000256" key="2">
    <source>
        <dbReference type="ARBA" id="ARBA00023002"/>
    </source>
</evidence>
<dbReference type="SUPFAM" id="SSF51735">
    <property type="entry name" value="NAD(P)-binding Rossmann-fold domains"/>
    <property type="match status" value="1"/>
</dbReference>
<dbReference type="Gene3D" id="3.90.180.10">
    <property type="entry name" value="Medium-chain alcohol dehydrogenases, catalytic domain"/>
    <property type="match status" value="1"/>
</dbReference>
<dbReference type="InterPro" id="IPR047122">
    <property type="entry name" value="Trans-enoyl_RdTase-like"/>
</dbReference>
<dbReference type="Proteomes" id="UP000272025">
    <property type="component" value="Unassembled WGS sequence"/>
</dbReference>
<keyword evidence="2" id="KW-0560">Oxidoreductase</keyword>
<dbReference type="Pfam" id="PF08240">
    <property type="entry name" value="ADH_N"/>
    <property type="match status" value="1"/>
</dbReference>
<gene>
    <name evidence="4" type="ORF">SODALDRAFT_334151</name>
</gene>
<dbReference type="SUPFAM" id="SSF50129">
    <property type="entry name" value="GroES-like"/>
    <property type="match status" value="1"/>
</dbReference>
<dbReference type="RefSeq" id="XP_028464891.1">
    <property type="nucleotide sequence ID" value="XM_028612137.1"/>
</dbReference>
<dbReference type="GO" id="GO:0016651">
    <property type="term" value="F:oxidoreductase activity, acting on NAD(P)H"/>
    <property type="evidence" value="ECO:0007669"/>
    <property type="project" value="InterPro"/>
</dbReference>
<organism evidence="4 5">
    <name type="scientific">Sodiomyces alkalinus (strain CBS 110278 / VKM F-3762 / F11)</name>
    <name type="common">Alkaliphilic filamentous fungus</name>
    <dbReference type="NCBI Taxonomy" id="1314773"/>
    <lineage>
        <taxon>Eukaryota</taxon>
        <taxon>Fungi</taxon>
        <taxon>Dikarya</taxon>
        <taxon>Ascomycota</taxon>
        <taxon>Pezizomycotina</taxon>
        <taxon>Sordariomycetes</taxon>
        <taxon>Hypocreomycetidae</taxon>
        <taxon>Glomerellales</taxon>
        <taxon>Plectosphaerellaceae</taxon>
        <taxon>Sodiomyces</taxon>
    </lineage>
</organism>
<name>A0A3N2PRG4_SODAK</name>
<reference evidence="4 5" key="1">
    <citation type="journal article" date="2018" name="Mol. Ecol.">
        <title>The obligate alkalophilic soda-lake fungus Sodiomyces alkalinus has shifted to a protein diet.</title>
        <authorList>
            <person name="Grum-Grzhimaylo A.A."/>
            <person name="Falkoski D.L."/>
            <person name="van den Heuvel J."/>
            <person name="Valero-Jimenez C.A."/>
            <person name="Min B."/>
            <person name="Choi I.G."/>
            <person name="Lipzen A."/>
            <person name="Daum C.G."/>
            <person name="Aanen D.K."/>
            <person name="Tsang A."/>
            <person name="Henrissat B."/>
            <person name="Bilanenko E.N."/>
            <person name="de Vries R.P."/>
            <person name="van Kan J.A.L."/>
            <person name="Grigoriev I.V."/>
            <person name="Debets A.J.M."/>
        </authorList>
    </citation>
    <scope>NUCLEOTIDE SEQUENCE [LARGE SCALE GENOMIC DNA]</scope>
    <source>
        <strain evidence="4 5">F11</strain>
    </source>
</reference>
<dbReference type="InterPro" id="IPR013154">
    <property type="entry name" value="ADH-like_N"/>
</dbReference>
<evidence type="ECO:0000313" key="5">
    <source>
        <dbReference type="Proteomes" id="UP000272025"/>
    </source>
</evidence>
<dbReference type="AlphaFoldDB" id="A0A3N2PRG4"/>
<accession>A0A3N2PRG4</accession>
<proteinExistence type="inferred from homology"/>
<dbReference type="InterPro" id="IPR011032">
    <property type="entry name" value="GroES-like_sf"/>
</dbReference>
<dbReference type="PANTHER" id="PTHR45348">
    <property type="entry name" value="HYPOTHETICAL OXIDOREDUCTASE (EUROFUNG)"/>
    <property type="match status" value="1"/>
</dbReference>
<comment type="similarity">
    <text evidence="1">Belongs to the zinc-containing alcohol dehydrogenase family.</text>
</comment>
<evidence type="ECO:0000313" key="4">
    <source>
        <dbReference type="EMBL" id="ROT37085.1"/>
    </source>
</evidence>
<dbReference type="PANTHER" id="PTHR45348:SF5">
    <property type="entry name" value="OXIDOREDUCTASE, PUTATIVE (AFU_ORTHOLOGUE AFUA_8G01420)-RELATED"/>
    <property type="match status" value="1"/>
</dbReference>
<dbReference type="GeneID" id="39580615"/>
<dbReference type="Gene3D" id="3.40.50.720">
    <property type="entry name" value="NAD(P)-binding Rossmann-like Domain"/>
    <property type="match status" value="1"/>
</dbReference>
<dbReference type="OrthoDB" id="3233595at2759"/>
<dbReference type="InterPro" id="IPR036291">
    <property type="entry name" value="NAD(P)-bd_dom_sf"/>
</dbReference>
<dbReference type="InterPro" id="IPR020843">
    <property type="entry name" value="ER"/>
</dbReference>